<reference evidence="1 2" key="1">
    <citation type="journal article" date="2014" name="Agronomy (Basel)">
        <title>A Draft Genome Sequence for Ensete ventricosum, the Drought-Tolerant Tree Against Hunger.</title>
        <authorList>
            <person name="Harrison J."/>
            <person name="Moore K.A."/>
            <person name="Paszkiewicz K."/>
            <person name="Jones T."/>
            <person name="Grant M."/>
            <person name="Ambacheew D."/>
            <person name="Muzemil S."/>
            <person name="Studholme D.J."/>
        </authorList>
    </citation>
    <scope>NUCLEOTIDE SEQUENCE [LARGE SCALE GENOMIC DNA]</scope>
</reference>
<sequence length="78" mass="9036">MNTRYGLLGSTDQPLARSRWPQLKPDIEILPIKKLSLSGRKKKETSIDRKILTSLTFRGMANPLRKRHHENKQVKKNA</sequence>
<accession>A0A426ZIU6</accession>
<dbReference type="AlphaFoldDB" id="A0A426ZIU6"/>
<gene>
    <name evidence="1" type="ORF">B296_00036427</name>
</gene>
<dbReference type="Proteomes" id="UP000287651">
    <property type="component" value="Unassembled WGS sequence"/>
</dbReference>
<protein>
    <submittedName>
        <fullName evidence="1">Uncharacterized protein</fullName>
    </submittedName>
</protein>
<organism evidence="1 2">
    <name type="scientific">Ensete ventricosum</name>
    <name type="common">Abyssinian banana</name>
    <name type="synonym">Musa ensete</name>
    <dbReference type="NCBI Taxonomy" id="4639"/>
    <lineage>
        <taxon>Eukaryota</taxon>
        <taxon>Viridiplantae</taxon>
        <taxon>Streptophyta</taxon>
        <taxon>Embryophyta</taxon>
        <taxon>Tracheophyta</taxon>
        <taxon>Spermatophyta</taxon>
        <taxon>Magnoliopsida</taxon>
        <taxon>Liliopsida</taxon>
        <taxon>Zingiberales</taxon>
        <taxon>Musaceae</taxon>
        <taxon>Ensete</taxon>
    </lineage>
</organism>
<proteinExistence type="predicted"/>
<evidence type="ECO:0000313" key="1">
    <source>
        <dbReference type="EMBL" id="RRT63898.1"/>
    </source>
</evidence>
<comment type="caution">
    <text evidence="1">The sequence shown here is derived from an EMBL/GenBank/DDBJ whole genome shotgun (WGS) entry which is preliminary data.</text>
</comment>
<evidence type="ECO:0000313" key="2">
    <source>
        <dbReference type="Proteomes" id="UP000287651"/>
    </source>
</evidence>
<name>A0A426ZIU6_ENSVE</name>
<dbReference type="EMBL" id="AMZH03006416">
    <property type="protein sequence ID" value="RRT63898.1"/>
    <property type="molecule type" value="Genomic_DNA"/>
</dbReference>